<dbReference type="Gene3D" id="1.50.10.10">
    <property type="match status" value="1"/>
</dbReference>
<dbReference type="STRING" id="1157616.A0A1Z5TD81"/>
<dbReference type="Pfam" id="PF06824">
    <property type="entry name" value="Glyco_hydro_125"/>
    <property type="match status" value="1"/>
</dbReference>
<dbReference type="InterPro" id="IPR029045">
    <property type="entry name" value="ClpP/crotonase-like_dom_sf"/>
</dbReference>
<name>A0A1Z5TD81_HORWE</name>
<dbReference type="VEuPathDB" id="FungiDB:BTJ68_05525"/>
<dbReference type="Gene3D" id="3.90.226.10">
    <property type="entry name" value="2-enoyl-CoA Hydratase, Chain A, domain 1"/>
    <property type="match status" value="1"/>
</dbReference>
<evidence type="ECO:0000259" key="3">
    <source>
        <dbReference type="Pfam" id="PF03572"/>
    </source>
</evidence>
<dbReference type="GO" id="GO:0006508">
    <property type="term" value="P:proteolysis"/>
    <property type="evidence" value="ECO:0007669"/>
    <property type="project" value="InterPro"/>
</dbReference>
<feature type="region of interest" description="Disordered" evidence="1">
    <location>
        <begin position="1298"/>
        <end position="1335"/>
    </location>
</feature>
<dbReference type="OrthoDB" id="7771656at2759"/>
<dbReference type="InterPro" id="IPR005151">
    <property type="entry name" value="Tail-specific_protease"/>
</dbReference>
<dbReference type="PANTHER" id="PTHR31047">
    <property type="entry name" value="MEIOTICALLY UP-REGULATED GENE 157 PROTEIN"/>
    <property type="match status" value="1"/>
</dbReference>
<dbReference type="Proteomes" id="UP000194280">
    <property type="component" value="Unassembled WGS sequence"/>
</dbReference>
<dbReference type="Pfam" id="PF03572">
    <property type="entry name" value="Peptidase_S41"/>
    <property type="match status" value="1"/>
</dbReference>
<evidence type="ECO:0000259" key="4">
    <source>
        <dbReference type="Pfam" id="PF23658"/>
    </source>
</evidence>
<dbReference type="InterPro" id="IPR008928">
    <property type="entry name" value="6-hairpin_glycosidase_sf"/>
</dbReference>
<dbReference type="InterPro" id="IPR056186">
    <property type="entry name" value="PDZ_CPAF-rel"/>
</dbReference>
<organism evidence="5 6">
    <name type="scientific">Hortaea werneckii EXF-2000</name>
    <dbReference type="NCBI Taxonomy" id="1157616"/>
    <lineage>
        <taxon>Eukaryota</taxon>
        <taxon>Fungi</taxon>
        <taxon>Dikarya</taxon>
        <taxon>Ascomycota</taxon>
        <taxon>Pezizomycotina</taxon>
        <taxon>Dothideomycetes</taxon>
        <taxon>Dothideomycetidae</taxon>
        <taxon>Mycosphaerellales</taxon>
        <taxon>Teratosphaeriaceae</taxon>
        <taxon>Hortaea</taxon>
    </lineage>
</organism>
<keyword evidence="6" id="KW-1185">Reference proteome</keyword>
<dbReference type="PANTHER" id="PTHR31047:SF0">
    <property type="entry name" value="MEIOTICALLY UP-REGULATED GENE 157 PROTEIN"/>
    <property type="match status" value="1"/>
</dbReference>
<evidence type="ECO:0000313" key="6">
    <source>
        <dbReference type="Proteomes" id="UP000194280"/>
    </source>
</evidence>
<accession>A0A1Z5TD81</accession>
<dbReference type="SUPFAM" id="SSF48208">
    <property type="entry name" value="Six-hairpin glycosidases"/>
    <property type="match status" value="1"/>
</dbReference>
<dbReference type="InParanoid" id="A0A1Z5TD81"/>
<comment type="caution">
    <text evidence="5">The sequence shown here is derived from an EMBL/GenBank/DDBJ whole genome shotgun (WGS) entry which is preliminary data.</text>
</comment>
<keyword evidence="2" id="KW-0732">Signal</keyword>
<feature type="domain" description="Tail specific protease" evidence="3">
    <location>
        <begin position="913"/>
        <end position="1112"/>
    </location>
</feature>
<dbReference type="SUPFAM" id="SSF52096">
    <property type="entry name" value="ClpP/crotonase"/>
    <property type="match status" value="1"/>
</dbReference>
<feature type="signal peptide" evidence="2">
    <location>
        <begin position="1"/>
        <end position="24"/>
    </location>
</feature>
<evidence type="ECO:0000256" key="2">
    <source>
        <dbReference type="SAM" id="SignalP"/>
    </source>
</evidence>
<dbReference type="GO" id="GO:0008236">
    <property type="term" value="F:serine-type peptidase activity"/>
    <property type="evidence" value="ECO:0007669"/>
    <property type="project" value="InterPro"/>
</dbReference>
<feature type="chain" id="PRO_5013029473" evidence="2">
    <location>
        <begin position="25"/>
        <end position="1360"/>
    </location>
</feature>
<proteinExistence type="predicted"/>
<dbReference type="Pfam" id="PF23658">
    <property type="entry name" value="PDZ_CPAF_rel"/>
    <property type="match status" value="1"/>
</dbReference>
<evidence type="ECO:0000313" key="5">
    <source>
        <dbReference type="EMBL" id="OTA33982.1"/>
    </source>
</evidence>
<sequence>MRAPSSTALLVLASLCIDQPFCFAQAQHGPAKDPKIKAKYRDACPEYQHYSRFSHRPYSDGPMELPFQRPSQHCRTFESDLVEKIIKDFNETMVDKDLARIFNNAFPNTLDTTVRWHVDLTDTHDTYAQQIFSSGSAEAWKGAQSFIVTGDINAEWLRDSTNQLAQYQRLAKKDKAIENLILGAINTQAEYVIESPYCNAFQPPPPSKLHPSDNGQGDNVHPAYQPSQVFECKYELDSLAHFLRLSNEFFDNTGSTEFLTPRWYHALESLLRVLDEQSQSTFSPKTGAFQRQEYRFQRSTNTGTETLNLAGNGNPLNYGTGLIRSAFRPSDDATTLGFFIPGNAMMAVELKRASHILATAGKPKLSEGLKARGESIEKGVWEHGVVQHAKWGYVFAFEVDGYGSSILMDDANVPSLLALPYLGFVRPEERTYQNTRKMILSKSGNPYYLTGSDFSGIGGPHIGLQNAWPMSLLIQAMTSNDDDEIMSLLEAVKRASPLGLVHESVNVERVKDYTRSWFAWANSVFAQTILDVAERKPHLLFGPGSKAYNVGDSYVASSLDPRQSGQVQEPCAELSDLAQDNDTFLPADLTLSCLRSVPLFKDEDALQLAGLKVFLEFQSDLDYYGEQMPSGWIYPAVNLTSSLEELTQKLEDDFYDNEYDFQLDLYKLVSSAYDGHLIYIPDIVGVFQFLRVKSIADRSSDRSIQSEDLFSLMSVVQGDDELPSVFAYDDLDAMQDEEDAGFTPSSIEQINGEDVESWLNSYASQNGRSRDPDANYNSLFQNLPVNGSIAAGGDTFGYSILYQGNETILGFTNGTNRTVSTVAALASNQTLEGVTDGESFFQRFCNTTYNEKLQQVAASPANTTTPTTTTQVPYEPVSTQRLTPTNDAFPSPIITSADGNIAGYFPDDNFEDLAVLSVPSFLSSQARIVEFENAVRQTLATANANNKTKLVIDLRGNGGGSTFLAYDLFLQLFPSQVPYGAGTYRQHQLFNFTGSALSAHEDLLRTEAGSDELSIAWFPFNYRVALDAQGHPFESWDSLYDGPESNIGAPTSLVRHNLTEVSEDAVPIFGYGNDTMSQPQTFAAENIVMLTDGTCASTCAIFSEFMKTQVGVKSVAVGGRKQTGPMQAVGGTKGSRLMGMGQLYYIVVTASQYAAPGDRLRLLSSFDTDEGNVLTAATKAIDRAAPGSDLLAQAGVNFRNNIRQGDDTLTPLQFIYEAADCRFFYTPEMYARQEAIWERVYQWAWGGEENVCIEGSSGRDSSSNGTSYYGTDLPDNARNFFGGNNTIFPRDSLSLAAENGTQTSSGGSTSGTSTGSSSESSQGGSDGGNDGDNENGASVLLAPRAVGLVAALLMGYVLIL</sequence>
<reference evidence="5 6" key="1">
    <citation type="submission" date="2017-01" db="EMBL/GenBank/DDBJ databases">
        <title>The recent genome duplication of the halophilic yeast Hortaea werneckii: insights from long-read sequencing.</title>
        <authorList>
            <person name="Sinha S."/>
            <person name="Flibotte S."/>
            <person name="Neira M."/>
            <person name="Lenassi M."/>
            <person name="Gostincar C."/>
            <person name="Stajich J.E."/>
            <person name="Nislow C.E."/>
        </authorList>
    </citation>
    <scope>NUCLEOTIDE SEQUENCE [LARGE SCALE GENOMIC DNA]</scope>
    <source>
        <strain evidence="5 6">EXF-2000</strain>
    </source>
</reference>
<dbReference type="InterPro" id="IPR008313">
    <property type="entry name" value="GH125"/>
</dbReference>
<dbReference type="GO" id="GO:0005975">
    <property type="term" value="P:carbohydrate metabolic process"/>
    <property type="evidence" value="ECO:0007669"/>
    <property type="project" value="InterPro"/>
</dbReference>
<dbReference type="EMBL" id="MUNK01000066">
    <property type="protein sequence ID" value="OTA33982.1"/>
    <property type="molecule type" value="Genomic_DNA"/>
</dbReference>
<evidence type="ECO:0000256" key="1">
    <source>
        <dbReference type="SAM" id="MobiDB-lite"/>
    </source>
</evidence>
<feature type="domain" description="CPAF-like PDZ" evidence="4">
    <location>
        <begin position="709"/>
        <end position="828"/>
    </location>
</feature>
<dbReference type="SMART" id="SM01149">
    <property type="entry name" value="DUF1237"/>
    <property type="match status" value="1"/>
</dbReference>
<dbReference type="InterPro" id="IPR012341">
    <property type="entry name" value="6hp_glycosidase-like_sf"/>
</dbReference>
<feature type="compositionally biased region" description="Low complexity" evidence="1">
    <location>
        <begin position="1298"/>
        <end position="1323"/>
    </location>
</feature>
<protein>
    <submittedName>
        <fullName evidence="5">Uncharacterized protein</fullName>
    </submittedName>
</protein>
<gene>
    <name evidence="5" type="ORF">BTJ68_05525</name>
</gene>